<keyword evidence="2 8" id="KW-0645">Protease</keyword>
<dbReference type="PANTHER" id="PTHR13604:SF0">
    <property type="entry name" value="ABASIC SITE PROCESSING PROTEIN HMCES"/>
    <property type="match status" value="1"/>
</dbReference>
<dbReference type="eggNOG" id="COG2135">
    <property type="taxonomic scope" value="Bacteria"/>
</dbReference>
<evidence type="ECO:0000313" key="9">
    <source>
        <dbReference type="EMBL" id="CCC57782.1"/>
    </source>
</evidence>
<keyword evidence="7" id="KW-0456">Lyase</keyword>
<dbReference type="GO" id="GO:0016829">
    <property type="term" value="F:lyase activity"/>
    <property type="evidence" value="ECO:0007669"/>
    <property type="project" value="UniProtKB-KW"/>
</dbReference>
<proteinExistence type="inferred from homology"/>
<dbReference type="EC" id="3.4.-.-" evidence="8"/>
<dbReference type="EMBL" id="CAKP01000002">
    <property type="protein sequence ID" value="CCC57782.1"/>
    <property type="molecule type" value="Genomic_DNA"/>
</dbReference>
<evidence type="ECO:0000313" key="10">
    <source>
        <dbReference type="Proteomes" id="UP000007652"/>
    </source>
</evidence>
<evidence type="ECO:0000256" key="5">
    <source>
        <dbReference type="ARBA" id="ARBA00023124"/>
    </source>
</evidence>
<keyword evidence="6" id="KW-0238">DNA-binding</keyword>
<name>G0V3U2_9CLOT</name>
<dbReference type="GO" id="GO:0008233">
    <property type="term" value="F:peptidase activity"/>
    <property type="evidence" value="ECO:0007669"/>
    <property type="project" value="UniProtKB-KW"/>
</dbReference>
<evidence type="ECO:0000256" key="3">
    <source>
        <dbReference type="ARBA" id="ARBA00022763"/>
    </source>
</evidence>
<reference evidence="9 10" key="1">
    <citation type="journal article" date="2011" name="J. Bacteriol.">
        <title>Draft genome sequence of Caloramator australicus strain RC3T, a thermoanaerobe from the Great Artesian Basin of Australia.</title>
        <authorList>
            <person name="Ogg C.D."/>
            <person name="Patel B.K.C."/>
        </authorList>
    </citation>
    <scope>NUCLEOTIDE SEQUENCE [LARGE SCALE GENOMIC DNA]</scope>
    <source>
        <strain evidence="9 10">RC3</strain>
    </source>
</reference>
<evidence type="ECO:0000256" key="2">
    <source>
        <dbReference type="ARBA" id="ARBA00022670"/>
    </source>
</evidence>
<dbReference type="Proteomes" id="UP000007652">
    <property type="component" value="Unassembled WGS sequence"/>
</dbReference>
<comment type="caution">
    <text evidence="9">The sequence shown here is derived from an EMBL/GenBank/DDBJ whole genome shotgun (WGS) entry which is preliminary data.</text>
</comment>
<evidence type="ECO:0000256" key="6">
    <source>
        <dbReference type="ARBA" id="ARBA00023125"/>
    </source>
</evidence>
<organism evidence="9 10">
    <name type="scientific">Caloramator australicus RC3</name>
    <dbReference type="NCBI Taxonomy" id="857293"/>
    <lineage>
        <taxon>Bacteria</taxon>
        <taxon>Bacillati</taxon>
        <taxon>Bacillota</taxon>
        <taxon>Clostridia</taxon>
        <taxon>Eubacteriales</taxon>
        <taxon>Clostridiaceae</taxon>
        <taxon>Caloramator</taxon>
    </lineage>
</organism>
<keyword evidence="4 8" id="KW-0378">Hydrolase</keyword>
<dbReference type="SUPFAM" id="SSF143081">
    <property type="entry name" value="BB1717-like"/>
    <property type="match status" value="1"/>
</dbReference>
<dbReference type="Gene3D" id="3.90.1680.10">
    <property type="entry name" value="SOS response associated peptidase-like"/>
    <property type="match status" value="1"/>
</dbReference>
<keyword evidence="10" id="KW-1185">Reference proteome</keyword>
<evidence type="ECO:0000256" key="4">
    <source>
        <dbReference type="ARBA" id="ARBA00022801"/>
    </source>
</evidence>
<keyword evidence="5" id="KW-0190">Covalent protein-DNA linkage</keyword>
<evidence type="ECO:0000256" key="7">
    <source>
        <dbReference type="ARBA" id="ARBA00023239"/>
    </source>
</evidence>
<dbReference type="GO" id="GO:0106300">
    <property type="term" value="P:protein-DNA covalent cross-linking repair"/>
    <property type="evidence" value="ECO:0007669"/>
    <property type="project" value="InterPro"/>
</dbReference>
<accession>G0V3U2</accession>
<dbReference type="PANTHER" id="PTHR13604">
    <property type="entry name" value="DC12-RELATED"/>
    <property type="match status" value="1"/>
</dbReference>
<dbReference type="InterPro" id="IPR036590">
    <property type="entry name" value="SRAP-like"/>
</dbReference>
<dbReference type="OrthoDB" id="9782620at2"/>
<dbReference type="AlphaFoldDB" id="G0V3U2"/>
<dbReference type="GO" id="GO:0003697">
    <property type="term" value="F:single-stranded DNA binding"/>
    <property type="evidence" value="ECO:0007669"/>
    <property type="project" value="InterPro"/>
</dbReference>
<dbReference type="STRING" id="857293.CAAU_0132"/>
<gene>
    <name evidence="9" type="ORF">CAAU_0132</name>
</gene>
<keyword evidence="3" id="KW-0227">DNA damage</keyword>
<evidence type="ECO:0000256" key="8">
    <source>
        <dbReference type="RuleBase" id="RU364100"/>
    </source>
</evidence>
<dbReference type="GO" id="GO:0006508">
    <property type="term" value="P:proteolysis"/>
    <property type="evidence" value="ECO:0007669"/>
    <property type="project" value="UniProtKB-KW"/>
</dbReference>
<sequence length="205" mass="24198">MCGRYWLEDDLLEISNYFGARPIDFKDFTRGEVFPTNSAPIITKNVDKILEGVDKIILIYKWGFPLQNKAVFNARTETVDKKPFFKDSFINRRCLAVANAFFEWKKEGKDKIKYKIKKESKFILFGGIYNSFKVGESIINAFTILTTSPNKEMKDLHDRMPLIIDERDIDAWLFGDLKEAYRIIDSNHNNKLFFEREENEQLKWI</sequence>
<dbReference type="InterPro" id="IPR003738">
    <property type="entry name" value="SRAP"/>
</dbReference>
<comment type="similarity">
    <text evidence="1 8">Belongs to the SOS response-associated peptidase family.</text>
</comment>
<dbReference type="Pfam" id="PF02586">
    <property type="entry name" value="SRAP"/>
    <property type="match status" value="1"/>
</dbReference>
<dbReference type="RefSeq" id="WP_008907505.1">
    <property type="nucleotide sequence ID" value="NZ_CAKP01000002.1"/>
</dbReference>
<evidence type="ECO:0000256" key="1">
    <source>
        <dbReference type="ARBA" id="ARBA00008136"/>
    </source>
</evidence>
<protein>
    <recommendedName>
        <fullName evidence="8">Abasic site processing protein</fullName>
        <ecNumber evidence="8">3.4.-.-</ecNumber>
    </recommendedName>
</protein>